<sequence length="179" mass="19074">MMIKSTGALLLFAALSAGQAIASDVAFRGNLLDRPCHVSGDSLNKHVVFKTRASRDFWYPPGRSPTESFVIRLENCHATAVGKIVTLTFKGREEAALPGHLKVTGVNSGRLGIALLDTDGSSLLKPGTSHNKGQGEKVTGNSLELPFGAYVVATPEALRTKSVVPGDYEATATFELTYR</sequence>
<dbReference type="InterPro" id="IPR008966">
    <property type="entry name" value="Adhesion_dom_sf"/>
</dbReference>
<evidence type="ECO:0000313" key="3">
    <source>
        <dbReference type="EMBL" id="CAR20692.1"/>
    </source>
</evidence>
<evidence type="ECO:0000256" key="1">
    <source>
        <dbReference type="SAM" id="SignalP"/>
    </source>
</evidence>
<dbReference type="SUPFAM" id="SSF49401">
    <property type="entry name" value="Bacterial adhesins"/>
    <property type="match status" value="1"/>
</dbReference>
<feature type="domain" description="Fimbrial-type adhesion" evidence="2">
    <location>
        <begin position="26"/>
        <end position="178"/>
    </location>
</feature>
<dbReference type="InterPro" id="IPR050263">
    <property type="entry name" value="Bact_Fimbrial_Adh_Pro"/>
</dbReference>
<dbReference type="Proteomes" id="UP000000749">
    <property type="component" value="Chromosome"/>
</dbReference>
<dbReference type="PANTHER" id="PTHR33420">
    <property type="entry name" value="FIMBRIAL SUBUNIT ELFA-RELATED"/>
    <property type="match status" value="1"/>
</dbReference>
<dbReference type="Gene3D" id="2.60.40.1090">
    <property type="entry name" value="Fimbrial-type adhesion domain"/>
    <property type="match status" value="1"/>
</dbReference>
<feature type="signal peptide" evidence="1">
    <location>
        <begin position="1"/>
        <end position="22"/>
    </location>
</feature>
<protein>
    <submittedName>
        <fullName evidence="3">Fimbrial adapter PapK</fullName>
    </submittedName>
</protein>
<organism evidence="3 4">
    <name type="scientific">Escherichia coli O7:K1 (strain IAI39 / ExPEC)</name>
    <dbReference type="NCBI Taxonomy" id="585057"/>
    <lineage>
        <taxon>Bacteria</taxon>
        <taxon>Pseudomonadati</taxon>
        <taxon>Pseudomonadota</taxon>
        <taxon>Gammaproteobacteria</taxon>
        <taxon>Enterobacterales</taxon>
        <taxon>Enterobacteriaceae</taxon>
        <taxon>Escherichia</taxon>
    </lineage>
</organism>
<evidence type="ECO:0000259" key="2">
    <source>
        <dbReference type="Pfam" id="PF00419"/>
    </source>
</evidence>
<dbReference type="STRING" id="585057.ECIAI39_4592"/>
<reference evidence="4" key="1">
    <citation type="journal article" date="2009" name="PLoS Genet.">
        <title>Organised genome dynamics in the Escherichia coli species results in highly diverse adaptive paths.</title>
        <authorList>
            <person name="Touchon M."/>
            <person name="Hoede C."/>
            <person name="Tenaillon O."/>
            <person name="Barbe V."/>
            <person name="Baeriswyl S."/>
            <person name="Bidet P."/>
            <person name="Bingen E."/>
            <person name="Bonacorsi S."/>
            <person name="Bouchier C."/>
            <person name="Bouvet O."/>
            <person name="Calteau A."/>
            <person name="Chiapello H."/>
            <person name="Clermont O."/>
            <person name="Cruveiller S."/>
            <person name="Danchin A."/>
            <person name="Diard M."/>
            <person name="Dossat C."/>
            <person name="Karoui M.E."/>
            <person name="Frapy E."/>
            <person name="Garry L."/>
            <person name="Ghigo J.M."/>
            <person name="Gilles A.M."/>
            <person name="Johnson J."/>
            <person name="Le Bouguenec C."/>
            <person name="Lescat M."/>
            <person name="Mangenot S."/>
            <person name="Martinez-Jehanne V."/>
            <person name="Matic I."/>
            <person name="Nassif X."/>
            <person name="Oztas S."/>
            <person name="Petit M.A."/>
            <person name="Pichon C."/>
            <person name="Rouy Z."/>
            <person name="Ruf C.S."/>
            <person name="Schneider D."/>
            <person name="Tourret J."/>
            <person name="Vacherie B."/>
            <person name="Vallenet D."/>
            <person name="Medigue C."/>
            <person name="Rocha E.P.C."/>
            <person name="Denamur E."/>
        </authorList>
    </citation>
    <scope>NUCLEOTIDE SEQUENCE [LARGE SCALE GENOMIC DNA]</scope>
    <source>
        <strain evidence="4">IAI39 / ExPEC</strain>
    </source>
</reference>
<accession>A0A0H3MSK6</accession>
<proteinExistence type="predicted"/>
<name>A0A0H3MSK6_ECO7I</name>
<feature type="chain" id="PRO_5002616197" evidence="1">
    <location>
        <begin position="23"/>
        <end position="179"/>
    </location>
</feature>
<dbReference type="KEGG" id="ect:ECIAI39_4592"/>
<dbReference type="PANTHER" id="PTHR33420:SF26">
    <property type="entry name" value="FIMBRIAL SUBUNIT"/>
    <property type="match status" value="1"/>
</dbReference>
<dbReference type="AlphaFoldDB" id="A0A0H3MSK6"/>
<keyword evidence="1" id="KW-0732">Signal</keyword>
<dbReference type="PATRIC" id="fig|585057.6.peg.4741"/>
<dbReference type="HOGENOM" id="CLU_088965_3_3_6"/>
<dbReference type="InterPro" id="IPR036937">
    <property type="entry name" value="Adhesion_dom_fimbrial_sf"/>
</dbReference>
<dbReference type="Pfam" id="PF00419">
    <property type="entry name" value="Fimbrial"/>
    <property type="match status" value="1"/>
</dbReference>
<dbReference type="GO" id="GO:0009289">
    <property type="term" value="C:pilus"/>
    <property type="evidence" value="ECO:0007669"/>
    <property type="project" value="InterPro"/>
</dbReference>
<gene>
    <name evidence="3" type="primary">papK</name>
    <name evidence="3" type="ordered locus">ECIAI39_4592</name>
</gene>
<dbReference type="EMBL" id="CU928164">
    <property type="protein sequence ID" value="CAR20692.1"/>
    <property type="molecule type" value="Genomic_DNA"/>
</dbReference>
<dbReference type="InterPro" id="IPR000259">
    <property type="entry name" value="Adhesion_dom_fimbrial"/>
</dbReference>
<dbReference type="GO" id="GO:0043709">
    <property type="term" value="P:cell adhesion involved in single-species biofilm formation"/>
    <property type="evidence" value="ECO:0007669"/>
    <property type="project" value="TreeGrafter"/>
</dbReference>
<evidence type="ECO:0000313" key="4">
    <source>
        <dbReference type="Proteomes" id="UP000000749"/>
    </source>
</evidence>